<comment type="caution">
    <text evidence="1">The sequence shown here is derived from an EMBL/GenBank/DDBJ whole genome shotgun (WGS) entry which is preliminary data.</text>
</comment>
<gene>
    <name evidence="1" type="ORF">LOY88_003889</name>
</gene>
<evidence type="ECO:0000313" key="1">
    <source>
        <dbReference type="EMBL" id="KAI2385800.1"/>
    </source>
</evidence>
<organism evidence="1">
    <name type="scientific">Ophidiomyces ophidiicola</name>
    <dbReference type="NCBI Taxonomy" id="1387563"/>
    <lineage>
        <taxon>Eukaryota</taxon>
        <taxon>Fungi</taxon>
        <taxon>Dikarya</taxon>
        <taxon>Ascomycota</taxon>
        <taxon>Pezizomycotina</taxon>
        <taxon>Eurotiomycetes</taxon>
        <taxon>Eurotiomycetidae</taxon>
        <taxon>Onygenales</taxon>
        <taxon>Onygenaceae</taxon>
        <taxon>Ophidiomyces</taxon>
    </lineage>
</organism>
<sequence length="506" mass="59069">MAAGPLVPAFKSTRKPEWEGRSTIDYVSESSRRQFLNLPEEAHERLRRASAELNAQNSFVQSILSNKTDPLEMSTAQQYQLARYKVDFPSPIIEKRDIMLPPVQTMIGGTVARLQYMKTKEDFMEYLVAQVSHWELSDCQFRQRDTARSRLLRYVVKAIQNRLTDAEVQTVKFTIRLKCFGSFRSGFAIPSSDMDFALVTRGLPSELEFELPTIVKQACVLAGYNVLSANPESNILTISEPLRSSDTVQVYHLYFSDFALKMRTSTLLRCYRSCDDRIYEMGVFIKTWAHARQIDDVRNGTLPSFCYILMLIHYLMNIAKPPVVPNLQLSNIGRRNLQWIDGHETFFWDDFEEIARTSRHRKLTHNCQTTAELLRGFFTYFSPTEYSPKYQFRRTPKFNWKLHVVSIRCPNIVYKTSKDWDRFNQDGRRAWTFFAVEDPFNPQNNMAQNVDLNTVFLIREEFERVNMIMNQAQFVSGFGWEWINKNGEAGEDIFQDRLPHTSELQQ</sequence>
<dbReference type="EMBL" id="JALBCA010000054">
    <property type="protein sequence ID" value="KAI2385800.1"/>
    <property type="molecule type" value="Genomic_DNA"/>
</dbReference>
<reference evidence="1" key="1">
    <citation type="journal article" date="2022" name="bioRxiv">
        <title>Population genetic analysis of Ophidiomyces ophidiicola, the causative agent of snake fungal disease, indicates recent introductions to the USA.</title>
        <authorList>
            <person name="Ladner J.T."/>
            <person name="Palmer J.M."/>
            <person name="Ettinger C.L."/>
            <person name="Stajich J.E."/>
            <person name="Farrell T.M."/>
            <person name="Glorioso B.M."/>
            <person name="Lawson B."/>
            <person name="Price S.J."/>
            <person name="Stengle A.G."/>
            <person name="Grear D.A."/>
            <person name="Lorch J.M."/>
        </authorList>
    </citation>
    <scope>NUCLEOTIDE SEQUENCE</scope>
    <source>
        <strain evidence="1">NWHC 24266-5</strain>
    </source>
</reference>
<protein>
    <submittedName>
        <fullName evidence="1">Uncharacterized protein</fullName>
    </submittedName>
</protein>
<proteinExistence type="predicted"/>
<name>A0ACB8UV83_9EURO</name>
<accession>A0ACB8UV83</accession>